<dbReference type="Proteomes" id="UP000539175">
    <property type="component" value="Unassembled WGS sequence"/>
</dbReference>
<reference evidence="1 2" key="1">
    <citation type="submission" date="2020-08" db="EMBL/GenBank/DDBJ databases">
        <title>Genomic Encyclopedia of Type Strains, Phase IV (KMG-IV): sequencing the most valuable type-strain genomes for metagenomic binning, comparative biology and taxonomic classification.</title>
        <authorList>
            <person name="Goeker M."/>
        </authorList>
    </citation>
    <scope>NUCLEOTIDE SEQUENCE [LARGE SCALE GENOMIC DNA]</scope>
    <source>
        <strain evidence="1 2">DSM 22198</strain>
    </source>
</reference>
<name>A0A7X0B013_9PROT</name>
<comment type="caution">
    <text evidence="1">The sequence shown here is derived from an EMBL/GenBank/DDBJ whole genome shotgun (WGS) entry which is preliminary data.</text>
</comment>
<dbReference type="AlphaFoldDB" id="A0A7X0B013"/>
<evidence type="ECO:0000313" key="2">
    <source>
        <dbReference type="Proteomes" id="UP000539175"/>
    </source>
</evidence>
<keyword evidence="2" id="KW-1185">Reference proteome</keyword>
<accession>A0A7X0B013</accession>
<sequence length="282" mass="31755">MIVNHPAFHGRPDLKQRLVDAIDALVAEGHFSGRRNAKSLTALLSMEWEEFSEFYGLPPALVLLLDIMPAYAFNEVAVAAWRDLVLAITPGADLAPPLHDFLLMMMSPPREDIDPSDITGRLSKLHQRLLAGEAVPRPEWANIRKELVALSEEGLPAGDRRKLQYSVWEAAAWPLRDSPSILVQMFRSWGILSELVPDPEWSDADEANKERVLREIWREQESVRAAGETPEYPVLFMAREPDLARRFEAHLNRANAGTSERWGEAINYLTSLFRDGVVAGQV</sequence>
<dbReference type="RefSeq" id="WP_184803522.1">
    <property type="nucleotide sequence ID" value="NZ_JACIIZ010000011.1"/>
</dbReference>
<proteinExistence type="predicted"/>
<gene>
    <name evidence="1" type="ORF">FHS74_003822</name>
</gene>
<protein>
    <submittedName>
        <fullName evidence="1">Uncharacterized protein</fullName>
    </submittedName>
</protein>
<organism evidence="1 2">
    <name type="scientific">Nitrospirillum iridis</name>
    <dbReference type="NCBI Taxonomy" id="765888"/>
    <lineage>
        <taxon>Bacteria</taxon>
        <taxon>Pseudomonadati</taxon>
        <taxon>Pseudomonadota</taxon>
        <taxon>Alphaproteobacteria</taxon>
        <taxon>Rhodospirillales</taxon>
        <taxon>Azospirillaceae</taxon>
        <taxon>Nitrospirillum</taxon>
    </lineage>
</organism>
<dbReference type="EMBL" id="JACIIZ010000011">
    <property type="protein sequence ID" value="MBB6253253.1"/>
    <property type="molecule type" value="Genomic_DNA"/>
</dbReference>
<evidence type="ECO:0000313" key="1">
    <source>
        <dbReference type="EMBL" id="MBB6253253.1"/>
    </source>
</evidence>